<reference evidence="2 3" key="1">
    <citation type="journal article" date="2022" name="Allergy">
        <title>Genome assembly and annotation of Periplaneta americana reveal a comprehensive cockroach allergen profile.</title>
        <authorList>
            <person name="Wang L."/>
            <person name="Xiong Q."/>
            <person name="Saelim N."/>
            <person name="Wang L."/>
            <person name="Nong W."/>
            <person name="Wan A.T."/>
            <person name="Shi M."/>
            <person name="Liu X."/>
            <person name="Cao Q."/>
            <person name="Hui J.H.L."/>
            <person name="Sookrung N."/>
            <person name="Leung T.F."/>
            <person name="Tungtrongchitr A."/>
            <person name="Tsui S.K.W."/>
        </authorList>
    </citation>
    <scope>NUCLEOTIDE SEQUENCE [LARGE SCALE GENOMIC DNA]</scope>
    <source>
        <strain evidence="2">PWHHKU_190912</strain>
    </source>
</reference>
<proteinExistence type="predicted"/>
<dbReference type="PANTHER" id="PTHR31635">
    <property type="entry name" value="REVERSE TRANSCRIPTASE DOMAIN-CONTAINING PROTEIN-RELATED"/>
    <property type="match status" value="1"/>
</dbReference>
<feature type="compositionally biased region" description="Low complexity" evidence="1">
    <location>
        <begin position="185"/>
        <end position="198"/>
    </location>
</feature>
<dbReference type="EMBL" id="JAJSOF020000005">
    <property type="protein sequence ID" value="KAJ4447472.1"/>
    <property type="molecule type" value="Genomic_DNA"/>
</dbReference>
<organism evidence="2 3">
    <name type="scientific">Periplaneta americana</name>
    <name type="common">American cockroach</name>
    <name type="synonym">Blatta americana</name>
    <dbReference type="NCBI Taxonomy" id="6978"/>
    <lineage>
        <taxon>Eukaryota</taxon>
        <taxon>Metazoa</taxon>
        <taxon>Ecdysozoa</taxon>
        <taxon>Arthropoda</taxon>
        <taxon>Hexapoda</taxon>
        <taxon>Insecta</taxon>
        <taxon>Pterygota</taxon>
        <taxon>Neoptera</taxon>
        <taxon>Polyneoptera</taxon>
        <taxon>Dictyoptera</taxon>
        <taxon>Blattodea</taxon>
        <taxon>Blattoidea</taxon>
        <taxon>Blattidae</taxon>
        <taxon>Blattinae</taxon>
        <taxon>Periplaneta</taxon>
    </lineage>
</organism>
<feature type="compositionally biased region" description="Polar residues" evidence="1">
    <location>
        <begin position="141"/>
        <end position="152"/>
    </location>
</feature>
<accession>A0ABQ8TN63</accession>
<feature type="compositionally biased region" description="Basic and acidic residues" evidence="1">
    <location>
        <begin position="118"/>
        <end position="133"/>
    </location>
</feature>
<sequence>MATIRRVNTIKVQFEASAPPYGDGVTRVDTTNSEHKHGPSRYVAAEHARKIVAQYRQRAIMHVTYIGQPILCFVCHEPDHKKEDCPRRKTILPVSVQSRKMLLSDIVMGRSSQGPSTSKEERTMTRPVERDAPVEDDTDTSSETAEITNVVTDRTEQPTLETTDRTEDTTAEEVNTDGRNAAPVNGNNSNPPESKSPSQFGNAPLEGTTFAKSRRGPSNATTDKNSPHVNPSSKTKNSPTRPYPYAIYGRTKESSKKEGAEGKSFQKGNINNTTTVEVEIGIVYYTQKDQTGKYNPSPALENLTRERQLIDTWELLHGNDVEPAPHCRREYCEHFEDCIKEAEDFYTSLYAASPTSQKETANILTSVSRHLSLQQQQQQHNLQLPITEEEIRSALESAPKNTAPGPDGLSYQFYKTHWRLIKEYLLELMNYILENGSVIDGFSDGLVTLIPKTTNPTTMSEYRPITLLNTDYKLFMKCEPLIRMAHRNLNSDARTISPLFTSRVYADDMVFLLRDVEECATLSRILEIYSAASGAQINARKSFLLPLGSWPDRHTFNDIITVRQAKILIMTVCGSFDEMIEVNWTKTTALTRAVLFQQIHRNLNLFERVWHVNVFCLSKLWVPVQTKENTVVFAKRERRAAIDSSEGKMPSTHNSEHSKRTARRKRSNVQRLLGATNSTIVQQKIPATEVYTKFMSPRITEQFPNQRWHKIWHNINLANNPTAWQTTVYCYINHIIPTEERKHRHHLTDSPACKTCGYLDTLKHRITNCGTAKTTWDGAKHLLQQIWPTSQLNDKHQTLLLVDPPTENAVFVKVWLAAGFLHYQLTASVHTMEEFLKMLATERHKFEQKCNAMNNQNLQQLKSLHL</sequence>
<dbReference type="PANTHER" id="PTHR31635:SF196">
    <property type="entry name" value="REVERSE TRANSCRIPTASE DOMAIN-CONTAINING PROTEIN-RELATED"/>
    <property type="match status" value="1"/>
</dbReference>
<comment type="caution">
    <text evidence="2">The sequence shown here is derived from an EMBL/GenBank/DDBJ whole genome shotgun (WGS) entry which is preliminary data.</text>
</comment>
<protein>
    <submittedName>
        <fullName evidence="2">Uncharacterized protein</fullName>
    </submittedName>
</protein>
<evidence type="ECO:0000256" key="1">
    <source>
        <dbReference type="SAM" id="MobiDB-lite"/>
    </source>
</evidence>
<feature type="compositionally biased region" description="Polar residues" evidence="1">
    <location>
        <begin position="216"/>
        <end position="240"/>
    </location>
</feature>
<evidence type="ECO:0000313" key="2">
    <source>
        <dbReference type="EMBL" id="KAJ4447472.1"/>
    </source>
</evidence>
<name>A0ABQ8TN63_PERAM</name>
<feature type="region of interest" description="Disordered" evidence="1">
    <location>
        <begin position="642"/>
        <end position="669"/>
    </location>
</feature>
<feature type="region of interest" description="Disordered" evidence="1">
    <location>
        <begin position="105"/>
        <end position="246"/>
    </location>
</feature>
<gene>
    <name evidence="2" type="ORF">ANN_09479</name>
</gene>
<evidence type="ECO:0000313" key="3">
    <source>
        <dbReference type="Proteomes" id="UP001148838"/>
    </source>
</evidence>
<keyword evidence="3" id="KW-1185">Reference proteome</keyword>
<dbReference type="Proteomes" id="UP001148838">
    <property type="component" value="Unassembled WGS sequence"/>
</dbReference>